<comment type="caution">
    <text evidence="1">The sequence shown here is derived from an EMBL/GenBank/DDBJ whole genome shotgun (WGS) entry which is preliminary data.</text>
</comment>
<proteinExistence type="predicted"/>
<name>A0A1F5SBW5_9BACT</name>
<evidence type="ECO:0000313" key="1">
    <source>
        <dbReference type="EMBL" id="OGF24215.1"/>
    </source>
</evidence>
<dbReference type="Proteomes" id="UP000178783">
    <property type="component" value="Unassembled WGS sequence"/>
</dbReference>
<dbReference type="EMBL" id="MFFW01000031">
    <property type="protein sequence ID" value="OGF24215.1"/>
    <property type="molecule type" value="Genomic_DNA"/>
</dbReference>
<sequence>MWDTKHKFLDENELAETIIVNKEFFDPHIEVNIYNNKITFMNYAENTSIIIESKVVADAMRQAYELSWRGAEASKTN</sequence>
<accession>A0A1F5SBW5</accession>
<organism evidence="1 2">
    <name type="scientific">Candidatus Falkowbacteria bacterium RIFCSPLOWO2_02_FULL_45_21</name>
    <dbReference type="NCBI Taxonomy" id="1797989"/>
    <lineage>
        <taxon>Bacteria</taxon>
        <taxon>Candidatus Falkowiibacteriota</taxon>
    </lineage>
</organism>
<protein>
    <submittedName>
        <fullName evidence="1">Uncharacterized protein</fullName>
    </submittedName>
</protein>
<dbReference type="AlphaFoldDB" id="A0A1F5SBW5"/>
<gene>
    <name evidence="1" type="ORF">A3H66_02165</name>
</gene>
<reference evidence="1 2" key="1">
    <citation type="journal article" date="2016" name="Nat. Commun.">
        <title>Thousands of microbial genomes shed light on interconnected biogeochemical processes in an aquifer system.</title>
        <authorList>
            <person name="Anantharaman K."/>
            <person name="Brown C.T."/>
            <person name="Hug L.A."/>
            <person name="Sharon I."/>
            <person name="Castelle C.J."/>
            <person name="Probst A.J."/>
            <person name="Thomas B.C."/>
            <person name="Singh A."/>
            <person name="Wilkins M.J."/>
            <person name="Karaoz U."/>
            <person name="Brodie E.L."/>
            <person name="Williams K.H."/>
            <person name="Hubbard S.S."/>
            <person name="Banfield J.F."/>
        </authorList>
    </citation>
    <scope>NUCLEOTIDE SEQUENCE [LARGE SCALE GENOMIC DNA]</scope>
</reference>
<evidence type="ECO:0000313" key="2">
    <source>
        <dbReference type="Proteomes" id="UP000178783"/>
    </source>
</evidence>